<evidence type="ECO:0000313" key="3">
    <source>
        <dbReference type="Proteomes" id="UP001226691"/>
    </source>
</evidence>
<feature type="transmembrane region" description="Helical" evidence="1">
    <location>
        <begin position="12"/>
        <end position="31"/>
    </location>
</feature>
<dbReference type="Pfam" id="PF13160">
    <property type="entry name" value="DUF3995"/>
    <property type="match status" value="1"/>
</dbReference>
<keyword evidence="1" id="KW-0812">Transmembrane</keyword>
<evidence type="ECO:0000313" key="2">
    <source>
        <dbReference type="EMBL" id="MDQ1123125.1"/>
    </source>
</evidence>
<evidence type="ECO:0000256" key="1">
    <source>
        <dbReference type="SAM" id="Phobius"/>
    </source>
</evidence>
<protein>
    <recommendedName>
        <fullName evidence="4">DUF3995 domain-containing protein</fullName>
    </recommendedName>
</protein>
<sequence>MRKVQVVGTVTRVVSTTALAGVSVLHVMWASGSPWPAKSKKQLGEAVIGSDGPMPGVTPTLVVAGGTAAAALLASGALGEGPARRLALRGMGAVMAMRAVIGGGLALAAMGLPAPGRTFRDLDNRLYRPFAALLGVSLWLAAHAETPEHG</sequence>
<dbReference type="Proteomes" id="UP001226691">
    <property type="component" value="Unassembled WGS sequence"/>
</dbReference>
<organism evidence="2 3">
    <name type="scientific">Microbacterium trichothecenolyticum</name>
    <name type="common">Aureobacterium trichothecenolyticum</name>
    <dbReference type="NCBI Taxonomy" id="69370"/>
    <lineage>
        <taxon>Bacteria</taxon>
        <taxon>Bacillati</taxon>
        <taxon>Actinomycetota</taxon>
        <taxon>Actinomycetes</taxon>
        <taxon>Micrococcales</taxon>
        <taxon>Microbacteriaceae</taxon>
        <taxon>Microbacterium</taxon>
    </lineage>
</organism>
<dbReference type="EMBL" id="JAUTBF010000001">
    <property type="protein sequence ID" value="MDQ1123125.1"/>
    <property type="molecule type" value="Genomic_DNA"/>
</dbReference>
<comment type="caution">
    <text evidence="2">The sequence shown here is derived from an EMBL/GenBank/DDBJ whole genome shotgun (WGS) entry which is preliminary data.</text>
</comment>
<keyword evidence="1" id="KW-1133">Transmembrane helix</keyword>
<gene>
    <name evidence="2" type="ORF">QE412_001698</name>
</gene>
<proteinExistence type="predicted"/>
<accession>A0ABU0TTY3</accession>
<feature type="transmembrane region" description="Helical" evidence="1">
    <location>
        <begin position="91"/>
        <end position="114"/>
    </location>
</feature>
<reference evidence="2 3" key="1">
    <citation type="submission" date="2023-07" db="EMBL/GenBank/DDBJ databases">
        <title>Functional and genomic diversity of the sorghum phyllosphere microbiome.</title>
        <authorList>
            <person name="Shade A."/>
        </authorList>
    </citation>
    <scope>NUCLEOTIDE SEQUENCE [LARGE SCALE GENOMIC DNA]</scope>
    <source>
        <strain evidence="2 3">SORGH_AS_1207</strain>
    </source>
</reference>
<name>A0ABU0TTY3_MICTR</name>
<feature type="transmembrane region" description="Helical" evidence="1">
    <location>
        <begin position="60"/>
        <end position="79"/>
    </location>
</feature>
<dbReference type="InterPro" id="IPR025058">
    <property type="entry name" value="DUF3995"/>
</dbReference>
<evidence type="ECO:0008006" key="4">
    <source>
        <dbReference type="Google" id="ProtNLM"/>
    </source>
</evidence>
<keyword evidence="1" id="KW-0472">Membrane</keyword>
<keyword evidence="3" id="KW-1185">Reference proteome</keyword>